<dbReference type="EMBL" id="CABWLC010000007">
    <property type="protein sequence ID" value="VXA83373.1"/>
    <property type="molecule type" value="Genomic_DNA"/>
</dbReference>
<gene>
    <name evidence="1" type="ORF">AERO8C_150156</name>
</gene>
<dbReference type="AlphaFoldDB" id="A0A653KV88"/>
<accession>A0A653KV88</accession>
<sequence>MYQLKQKYHIFNAMILKNLFPIMEIWYWQDIFADQQHIPCPAINPLRGIFCFLFHL</sequence>
<evidence type="ECO:0000313" key="1">
    <source>
        <dbReference type="EMBL" id="VXA83373.1"/>
    </source>
</evidence>
<name>A0A653KV88_AERVE</name>
<reference evidence="1 2" key="1">
    <citation type="submission" date="2019-10" db="EMBL/GenBank/DDBJ databases">
        <authorList>
            <person name="Karimi E."/>
        </authorList>
    </citation>
    <scope>NUCLEOTIDE SEQUENCE [LARGE SCALE GENOMIC DNA]</scope>
    <source>
        <strain evidence="1">Aeromonas sp. 8C</strain>
    </source>
</reference>
<organism evidence="1 2">
    <name type="scientific">Aeromonas veronii</name>
    <dbReference type="NCBI Taxonomy" id="654"/>
    <lineage>
        <taxon>Bacteria</taxon>
        <taxon>Pseudomonadati</taxon>
        <taxon>Pseudomonadota</taxon>
        <taxon>Gammaproteobacteria</taxon>
        <taxon>Aeromonadales</taxon>
        <taxon>Aeromonadaceae</taxon>
        <taxon>Aeromonas</taxon>
    </lineage>
</organism>
<protein>
    <submittedName>
        <fullName evidence="1">Uncharacterized protein</fullName>
    </submittedName>
</protein>
<evidence type="ECO:0000313" key="2">
    <source>
        <dbReference type="Proteomes" id="UP000439123"/>
    </source>
</evidence>
<proteinExistence type="predicted"/>
<dbReference type="Proteomes" id="UP000439123">
    <property type="component" value="Unassembled WGS sequence"/>
</dbReference>